<gene>
    <name evidence="2" type="ORF">B0T14DRAFT_407925</name>
</gene>
<dbReference type="SMART" id="SM00554">
    <property type="entry name" value="FAS1"/>
    <property type="match status" value="2"/>
</dbReference>
<dbReference type="EMBL" id="JAULSU010000001">
    <property type="protein sequence ID" value="KAK0633199.1"/>
    <property type="molecule type" value="Genomic_DNA"/>
</dbReference>
<dbReference type="Proteomes" id="UP001175000">
    <property type="component" value="Unassembled WGS sequence"/>
</dbReference>
<reference evidence="2" key="1">
    <citation type="submission" date="2023-06" db="EMBL/GenBank/DDBJ databases">
        <title>Genome-scale phylogeny and comparative genomics of the fungal order Sordariales.</title>
        <authorList>
            <consortium name="Lawrence Berkeley National Laboratory"/>
            <person name="Hensen N."/>
            <person name="Bonometti L."/>
            <person name="Westerberg I."/>
            <person name="Brannstrom I.O."/>
            <person name="Guillou S."/>
            <person name="Cros-Aarteil S."/>
            <person name="Calhoun S."/>
            <person name="Haridas S."/>
            <person name="Kuo A."/>
            <person name="Mondo S."/>
            <person name="Pangilinan J."/>
            <person name="Riley R."/>
            <person name="Labutti K."/>
            <person name="Andreopoulos B."/>
            <person name="Lipzen A."/>
            <person name="Chen C."/>
            <person name="Yanf M."/>
            <person name="Daum C."/>
            <person name="Ng V."/>
            <person name="Clum A."/>
            <person name="Steindorff A."/>
            <person name="Ohm R."/>
            <person name="Martin F."/>
            <person name="Silar P."/>
            <person name="Natvig D."/>
            <person name="Lalanne C."/>
            <person name="Gautier V."/>
            <person name="Ament-Velasquez S.L."/>
            <person name="Kruys A."/>
            <person name="Hutchinson M.I."/>
            <person name="Powell A.J."/>
            <person name="Barry K."/>
            <person name="Miller A.N."/>
            <person name="Grigoriev I.V."/>
            <person name="Debuchy R."/>
            <person name="Gladieux P."/>
            <person name="Thoren M.H."/>
            <person name="Johannesson H."/>
        </authorList>
    </citation>
    <scope>NUCLEOTIDE SEQUENCE</scope>
    <source>
        <strain evidence="2">CBS 606.72</strain>
    </source>
</reference>
<organism evidence="2 3">
    <name type="scientific">Immersiella caudata</name>
    <dbReference type="NCBI Taxonomy" id="314043"/>
    <lineage>
        <taxon>Eukaryota</taxon>
        <taxon>Fungi</taxon>
        <taxon>Dikarya</taxon>
        <taxon>Ascomycota</taxon>
        <taxon>Pezizomycotina</taxon>
        <taxon>Sordariomycetes</taxon>
        <taxon>Sordariomycetidae</taxon>
        <taxon>Sordariales</taxon>
        <taxon>Lasiosphaeriaceae</taxon>
        <taxon>Immersiella</taxon>
    </lineage>
</organism>
<dbReference type="AlphaFoldDB" id="A0AA40CD94"/>
<accession>A0AA40CD94</accession>
<feature type="domain" description="FAS1" evidence="1">
    <location>
        <begin position="161"/>
        <end position="318"/>
    </location>
</feature>
<evidence type="ECO:0000313" key="3">
    <source>
        <dbReference type="Proteomes" id="UP001175000"/>
    </source>
</evidence>
<dbReference type="PANTHER" id="PTHR10900:SF125">
    <property type="entry name" value="FAS1 DOMAIN-CONTAINING PROTEIN YLR001C"/>
    <property type="match status" value="1"/>
</dbReference>
<feature type="domain" description="FAS1" evidence="1">
    <location>
        <begin position="11"/>
        <end position="157"/>
    </location>
</feature>
<keyword evidence="3" id="KW-1185">Reference proteome</keyword>
<evidence type="ECO:0000259" key="1">
    <source>
        <dbReference type="PROSITE" id="PS50213"/>
    </source>
</evidence>
<feature type="non-terminal residue" evidence="2">
    <location>
        <position position="354"/>
    </location>
</feature>
<name>A0AA40CD94_9PEZI</name>
<proteinExistence type="predicted"/>
<dbReference type="PANTHER" id="PTHR10900">
    <property type="entry name" value="PERIOSTIN-RELATED"/>
    <property type="match status" value="1"/>
</dbReference>
<comment type="caution">
    <text evidence="2">The sequence shown here is derived from an EMBL/GenBank/DDBJ whole genome shotgun (WGS) entry which is preliminary data.</text>
</comment>
<evidence type="ECO:0000313" key="2">
    <source>
        <dbReference type="EMBL" id="KAK0633199.1"/>
    </source>
</evidence>
<sequence length="354" mass="39968">GHHGHHPGDTTKTIYELISSNKHTTRFAALVDEHEDIKSLLQDTKINRTLFIPTNRAFERLPHHGDGDKDKDKKPPAHIIRAILAYHIAPGLWPSRRLYFTHTLPTELTSDSLGSHPQRLRISSSLVFGSRINFFTKFIIKDIPAKNGLIHAVDFILLPPPPTSKILQLLPNTFSTLSLGLENTGLGEELEDLTFEGATFFAPTNRAFTRLGPRANAFLFSDRGKKYLKALIKYSIVANETLYSDAFYKRKGGDEDGAGAERDYWHVDLPSLLEDKPISVDVRTWKGWVSIVANGYTRVSVQDVLAKDGVLQVVNSVLFPPRRGGRHEWDQEEREWGVEEIVERLEPFVDGEND</sequence>
<dbReference type="InterPro" id="IPR036378">
    <property type="entry name" value="FAS1_dom_sf"/>
</dbReference>
<feature type="non-terminal residue" evidence="2">
    <location>
        <position position="1"/>
    </location>
</feature>
<dbReference type="PROSITE" id="PS50213">
    <property type="entry name" value="FAS1"/>
    <property type="match status" value="2"/>
</dbReference>
<dbReference type="InterPro" id="IPR000782">
    <property type="entry name" value="FAS1_domain"/>
</dbReference>
<protein>
    <submittedName>
        <fullName evidence="2">Fasciclin domain-containing protein</fullName>
    </submittedName>
</protein>
<dbReference type="SUPFAM" id="SSF82153">
    <property type="entry name" value="FAS1 domain"/>
    <property type="match status" value="2"/>
</dbReference>
<dbReference type="Pfam" id="PF02469">
    <property type="entry name" value="Fasciclin"/>
    <property type="match status" value="2"/>
</dbReference>
<dbReference type="Gene3D" id="2.30.180.10">
    <property type="entry name" value="FAS1 domain"/>
    <property type="match status" value="2"/>
</dbReference>
<dbReference type="InterPro" id="IPR050904">
    <property type="entry name" value="Adhesion/Biosynth-related"/>
</dbReference>